<keyword evidence="7 10" id="KW-0949">S-adenosyl-L-methionine</keyword>
<comment type="subcellular location">
    <subcellularLocation>
        <location evidence="1 10">Cytoplasm</location>
    </subcellularLocation>
</comment>
<dbReference type="SUPFAM" id="SSF75217">
    <property type="entry name" value="alpha/beta knot"/>
    <property type="match status" value="1"/>
</dbReference>
<dbReference type="RefSeq" id="WP_078931342.1">
    <property type="nucleotide sequence ID" value="NZ_FUXC01000009.1"/>
</dbReference>
<comment type="function">
    <text evidence="8 10">Specifically methylates the N3 position of the uracil ring of uridine 1498 (m3U1498) in 16S rRNA. Acts on the fully assembled 30S ribosomal subunit.</text>
</comment>
<dbReference type="GO" id="GO:0070475">
    <property type="term" value="P:rRNA base methylation"/>
    <property type="evidence" value="ECO:0007669"/>
    <property type="project" value="TreeGrafter"/>
</dbReference>
<dbReference type="InterPro" id="IPR029028">
    <property type="entry name" value="Alpha/beta_knot_MTases"/>
</dbReference>
<evidence type="ECO:0000256" key="4">
    <source>
        <dbReference type="ARBA" id="ARBA00022552"/>
    </source>
</evidence>
<keyword evidence="3 10" id="KW-0963">Cytoplasm</keyword>
<evidence type="ECO:0000256" key="6">
    <source>
        <dbReference type="ARBA" id="ARBA00022679"/>
    </source>
</evidence>
<dbReference type="EMBL" id="FUXC01000009">
    <property type="protein sequence ID" value="SJZ91354.1"/>
    <property type="molecule type" value="Genomic_DNA"/>
</dbReference>
<dbReference type="PANTHER" id="PTHR30027:SF3">
    <property type="entry name" value="16S RRNA (URACIL(1498)-N(3))-METHYLTRANSFERASE"/>
    <property type="match status" value="1"/>
</dbReference>
<evidence type="ECO:0000256" key="10">
    <source>
        <dbReference type="PIRNR" id="PIRNR015601"/>
    </source>
</evidence>
<reference evidence="12 13" key="1">
    <citation type="submission" date="2017-02" db="EMBL/GenBank/DDBJ databases">
        <authorList>
            <person name="Peterson S.W."/>
        </authorList>
    </citation>
    <scope>NUCLEOTIDE SEQUENCE [LARGE SCALE GENOMIC DNA]</scope>
    <source>
        <strain evidence="12 13">ATCC BAA-909</strain>
    </source>
</reference>
<keyword evidence="5 10" id="KW-0489">Methyltransferase</keyword>
<dbReference type="STRING" id="225004.SAMN02745152_01608"/>
<accession>A0A1T4PIH3</accession>
<evidence type="ECO:0000256" key="3">
    <source>
        <dbReference type="ARBA" id="ARBA00022490"/>
    </source>
</evidence>
<dbReference type="CDD" id="cd18084">
    <property type="entry name" value="RsmE-like"/>
    <property type="match status" value="1"/>
</dbReference>
<comment type="similarity">
    <text evidence="2 10">Belongs to the RNA methyltransferase RsmE family.</text>
</comment>
<evidence type="ECO:0000256" key="2">
    <source>
        <dbReference type="ARBA" id="ARBA00005528"/>
    </source>
</evidence>
<dbReference type="InterPro" id="IPR006700">
    <property type="entry name" value="RsmE"/>
</dbReference>
<keyword evidence="4 10" id="KW-0698">rRNA processing</keyword>
<gene>
    <name evidence="12" type="ORF">SAMN02745152_01608</name>
</gene>
<evidence type="ECO:0000256" key="1">
    <source>
        <dbReference type="ARBA" id="ARBA00004496"/>
    </source>
</evidence>
<dbReference type="PIRSF" id="PIRSF015601">
    <property type="entry name" value="MTase_slr0722"/>
    <property type="match status" value="1"/>
</dbReference>
<protein>
    <recommendedName>
        <fullName evidence="10">Ribosomal RNA small subunit methyltransferase E</fullName>
        <ecNumber evidence="10">2.1.1.193</ecNumber>
    </recommendedName>
</protein>
<dbReference type="NCBIfam" id="TIGR00046">
    <property type="entry name" value="RsmE family RNA methyltransferase"/>
    <property type="match status" value="1"/>
</dbReference>
<comment type="catalytic activity">
    <reaction evidence="9 10">
        <text>uridine(1498) in 16S rRNA + S-adenosyl-L-methionine = N(3)-methyluridine(1498) in 16S rRNA + S-adenosyl-L-homocysteine + H(+)</text>
        <dbReference type="Rhea" id="RHEA:42920"/>
        <dbReference type="Rhea" id="RHEA-COMP:10283"/>
        <dbReference type="Rhea" id="RHEA-COMP:10284"/>
        <dbReference type="ChEBI" id="CHEBI:15378"/>
        <dbReference type="ChEBI" id="CHEBI:57856"/>
        <dbReference type="ChEBI" id="CHEBI:59789"/>
        <dbReference type="ChEBI" id="CHEBI:65315"/>
        <dbReference type="ChEBI" id="CHEBI:74502"/>
        <dbReference type="EC" id="2.1.1.193"/>
    </reaction>
</comment>
<dbReference type="AlphaFoldDB" id="A0A1T4PIH3"/>
<evidence type="ECO:0000256" key="9">
    <source>
        <dbReference type="ARBA" id="ARBA00047944"/>
    </source>
</evidence>
<evidence type="ECO:0000256" key="7">
    <source>
        <dbReference type="ARBA" id="ARBA00022691"/>
    </source>
</evidence>
<evidence type="ECO:0000256" key="8">
    <source>
        <dbReference type="ARBA" id="ARBA00025699"/>
    </source>
</evidence>
<organism evidence="12 13">
    <name type="scientific">Treponema berlinense</name>
    <dbReference type="NCBI Taxonomy" id="225004"/>
    <lineage>
        <taxon>Bacteria</taxon>
        <taxon>Pseudomonadati</taxon>
        <taxon>Spirochaetota</taxon>
        <taxon>Spirochaetia</taxon>
        <taxon>Spirochaetales</taxon>
        <taxon>Treponemataceae</taxon>
        <taxon>Treponema</taxon>
    </lineage>
</organism>
<dbReference type="Proteomes" id="UP000190395">
    <property type="component" value="Unassembled WGS sequence"/>
</dbReference>
<dbReference type="PANTHER" id="PTHR30027">
    <property type="entry name" value="RIBOSOMAL RNA SMALL SUBUNIT METHYLTRANSFERASE E"/>
    <property type="match status" value="1"/>
</dbReference>
<dbReference type="InterPro" id="IPR015947">
    <property type="entry name" value="PUA-like_sf"/>
</dbReference>
<dbReference type="GO" id="GO:0070042">
    <property type="term" value="F:rRNA (uridine-N3-)-methyltransferase activity"/>
    <property type="evidence" value="ECO:0007669"/>
    <property type="project" value="TreeGrafter"/>
</dbReference>
<dbReference type="GO" id="GO:0005737">
    <property type="term" value="C:cytoplasm"/>
    <property type="evidence" value="ECO:0007669"/>
    <property type="project" value="UniProtKB-SubCell"/>
</dbReference>
<dbReference type="GeneID" id="303367840"/>
<keyword evidence="13" id="KW-1185">Reference proteome</keyword>
<evidence type="ECO:0000313" key="13">
    <source>
        <dbReference type="Proteomes" id="UP000190395"/>
    </source>
</evidence>
<dbReference type="InterPro" id="IPR029026">
    <property type="entry name" value="tRNA_m1G_MTases_N"/>
</dbReference>
<evidence type="ECO:0000256" key="5">
    <source>
        <dbReference type="ARBA" id="ARBA00022603"/>
    </source>
</evidence>
<dbReference type="Gene3D" id="3.40.1280.10">
    <property type="match status" value="1"/>
</dbReference>
<sequence length="269" mass="29991">MRQFVSTVNPDKKGLIEINGKDFRYLKQVLRLSVGDMLYVRLPDGKLSGTTVAKIDENRRAVTLQVCDSVLEVLKEEGESQSEYCPETNLYLFQFIAKSSKMDLIVRQAAECGVLKIIPVTGKFTQNGGAEKNFRNSRYERIVKEARQQSGSPVSTEIAETLTLDEACAFWKKIAGENSKDGFACVLYERSEKTKNLYEAIPDSEKIKNCAVFCGAEGGISPEEIEILSKNGIVPVHFETNILRCETAALYGIACVQNAVTGRKIWQKN</sequence>
<feature type="domain" description="Ribosomal RNA small subunit methyltransferase E methyltransferase" evidence="11">
    <location>
        <begin position="88"/>
        <end position="257"/>
    </location>
</feature>
<proteinExistence type="inferred from homology"/>
<keyword evidence="6 10" id="KW-0808">Transferase</keyword>
<dbReference type="Pfam" id="PF04452">
    <property type="entry name" value="Methyltrans_RNA"/>
    <property type="match status" value="1"/>
</dbReference>
<dbReference type="InterPro" id="IPR046886">
    <property type="entry name" value="RsmE_MTase_dom"/>
</dbReference>
<dbReference type="OrthoDB" id="9815641at2"/>
<dbReference type="EC" id="2.1.1.193" evidence="10"/>
<evidence type="ECO:0000259" key="11">
    <source>
        <dbReference type="Pfam" id="PF04452"/>
    </source>
</evidence>
<evidence type="ECO:0000313" key="12">
    <source>
        <dbReference type="EMBL" id="SJZ91354.1"/>
    </source>
</evidence>
<dbReference type="SUPFAM" id="SSF88697">
    <property type="entry name" value="PUA domain-like"/>
    <property type="match status" value="1"/>
</dbReference>
<name>A0A1T4PIH3_9SPIR</name>